<dbReference type="Gene3D" id="2.130.10.10">
    <property type="entry name" value="YVTN repeat-like/Quinoprotein amine dehydrogenase"/>
    <property type="match status" value="1"/>
</dbReference>
<dbReference type="Proteomes" id="UP001596035">
    <property type="component" value="Unassembled WGS sequence"/>
</dbReference>
<dbReference type="InterPro" id="IPR015943">
    <property type="entry name" value="WD40/YVTN_repeat-like_dom_sf"/>
</dbReference>
<sequence>MTDLVVVARGLVGGERSFGQLICHPRLPLVACSDAERPAVHIWDCDAGQLRELGSVELTSNAYGDTFGWERAERTPAVAWHPEQPLLAVSGEDGLRQWTPAGVSEPEGVPATASYRSLAFSPDGQALWGSPSFRDEGGGWESSDVLDLASATIGAGLPWDTGVAEHPGGGLVATLTSDQGATHCLFARVDQGTAPAVMRPLRRALILDCDGYETPLFSADGRHMAIRGNAYDNSVEVFEFPSLHRVLATTLGTPSPGYPYPQEWLDQMKAWSRHNIAFGSRPGVLWIATPVGALVEVDLETRQAVEHDVLTGSRLSALAATATGELLVAGSGGDLVLLSVLSGSAQNCTTSRDTSRAAAAAFLEATAEVPDDGDNLETHLVLTDGTRTWEADDLATTTAAGFTDPTWLQLQAAINAAPAQSE</sequence>
<reference evidence="2" key="1">
    <citation type="journal article" date="2019" name="Int. J. Syst. Evol. Microbiol.">
        <title>The Global Catalogue of Microorganisms (GCM) 10K type strain sequencing project: providing services to taxonomists for standard genome sequencing and annotation.</title>
        <authorList>
            <consortium name="The Broad Institute Genomics Platform"/>
            <consortium name="The Broad Institute Genome Sequencing Center for Infectious Disease"/>
            <person name="Wu L."/>
            <person name="Ma J."/>
        </authorList>
    </citation>
    <scope>NUCLEOTIDE SEQUENCE [LARGE SCALE GENOMIC DNA]</scope>
    <source>
        <strain evidence="2">CGMCC 4.7131</strain>
    </source>
</reference>
<gene>
    <name evidence="1" type="ORF">ACFPWV_06670</name>
</gene>
<proteinExistence type="predicted"/>
<evidence type="ECO:0000313" key="2">
    <source>
        <dbReference type="Proteomes" id="UP001596035"/>
    </source>
</evidence>
<comment type="caution">
    <text evidence="1">The sequence shown here is derived from an EMBL/GenBank/DDBJ whole genome shotgun (WGS) entry which is preliminary data.</text>
</comment>
<evidence type="ECO:0000313" key="1">
    <source>
        <dbReference type="EMBL" id="MFC5239592.1"/>
    </source>
</evidence>
<name>A0ABW0DNF2_9ACTN</name>
<protein>
    <recommendedName>
        <fullName evidence="3">WD40 repeat domain-containing protein</fullName>
    </recommendedName>
</protein>
<keyword evidence="2" id="KW-1185">Reference proteome</keyword>
<dbReference type="EMBL" id="JBHSKN010000007">
    <property type="protein sequence ID" value="MFC5239592.1"/>
    <property type="molecule type" value="Genomic_DNA"/>
</dbReference>
<evidence type="ECO:0008006" key="3">
    <source>
        <dbReference type="Google" id="ProtNLM"/>
    </source>
</evidence>
<dbReference type="RefSeq" id="WP_344566442.1">
    <property type="nucleotide sequence ID" value="NZ_BAAATG010000050.1"/>
</dbReference>
<accession>A0ABW0DNF2</accession>
<organism evidence="1 2">
    <name type="scientific">Streptomyces atrovirens</name>
    <dbReference type="NCBI Taxonomy" id="285556"/>
    <lineage>
        <taxon>Bacteria</taxon>
        <taxon>Bacillati</taxon>
        <taxon>Actinomycetota</taxon>
        <taxon>Actinomycetes</taxon>
        <taxon>Kitasatosporales</taxon>
        <taxon>Streptomycetaceae</taxon>
        <taxon>Streptomyces</taxon>
    </lineage>
</organism>
<dbReference type="SUPFAM" id="SSF82171">
    <property type="entry name" value="DPP6 N-terminal domain-like"/>
    <property type="match status" value="1"/>
</dbReference>